<evidence type="ECO:0000313" key="5">
    <source>
        <dbReference type="EMBL" id="QDZ38662.1"/>
    </source>
</evidence>
<dbReference type="AlphaFoldDB" id="A0A5B8NHK6"/>
<dbReference type="OrthoDB" id="9797829at2"/>
<dbReference type="InterPro" id="IPR001296">
    <property type="entry name" value="Glyco_trans_1"/>
</dbReference>
<evidence type="ECO:0000313" key="6">
    <source>
        <dbReference type="Proteomes" id="UP000318453"/>
    </source>
</evidence>
<keyword evidence="1 5" id="KW-0808">Transferase</keyword>
<dbReference type="GO" id="GO:0016757">
    <property type="term" value="F:glycosyltransferase activity"/>
    <property type="evidence" value="ECO:0007669"/>
    <property type="project" value="InterPro"/>
</dbReference>
<accession>A0A5B8NHK6</accession>
<dbReference type="Gene3D" id="3.90.550.10">
    <property type="entry name" value="Spore Coat Polysaccharide Biosynthesis Protein SpsA, Chain A"/>
    <property type="match status" value="1"/>
</dbReference>
<dbReference type="Gene3D" id="3.40.50.2000">
    <property type="entry name" value="Glycogen Phosphorylase B"/>
    <property type="match status" value="2"/>
</dbReference>
<dbReference type="Pfam" id="PF00534">
    <property type="entry name" value="Glycos_transf_1"/>
    <property type="match status" value="1"/>
</dbReference>
<dbReference type="SUPFAM" id="SSF53448">
    <property type="entry name" value="Nucleotide-diphospho-sugar transferases"/>
    <property type="match status" value="1"/>
</dbReference>
<dbReference type="CDD" id="cd03809">
    <property type="entry name" value="GT4_MtfB-like"/>
    <property type="match status" value="1"/>
</dbReference>
<gene>
    <name evidence="5" type="ORF">FRE64_01110</name>
</gene>
<protein>
    <submittedName>
        <fullName evidence="5">Glycosyltransferase</fullName>
    </submittedName>
</protein>
<dbReference type="KEGG" id="enn:FRE64_01110"/>
<dbReference type="EMBL" id="CP042326">
    <property type="protein sequence ID" value="QDZ38662.1"/>
    <property type="molecule type" value="Genomic_DNA"/>
</dbReference>
<dbReference type="InterPro" id="IPR029044">
    <property type="entry name" value="Nucleotide-diphossugar_trans"/>
</dbReference>
<dbReference type="SUPFAM" id="SSF53756">
    <property type="entry name" value="UDP-Glycosyltransferase/glycogen phosphorylase"/>
    <property type="match status" value="1"/>
</dbReference>
<evidence type="ECO:0000259" key="4">
    <source>
        <dbReference type="Pfam" id="PF00535"/>
    </source>
</evidence>
<organism evidence="5 6">
    <name type="scientific">Euhalothece natronophila Z-M001</name>
    <dbReference type="NCBI Taxonomy" id="522448"/>
    <lineage>
        <taxon>Bacteria</taxon>
        <taxon>Bacillati</taxon>
        <taxon>Cyanobacteriota</taxon>
        <taxon>Cyanophyceae</taxon>
        <taxon>Oscillatoriophycideae</taxon>
        <taxon>Chroococcales</taxon>
        <taxon>Halothecacae</taxon>
        <taxon>Halothece cluster</taxon>
        <taxon>Euhalothece</taxon>
    </lineage>
</organism>
<dbReference type="InterPro" id="IPR001173">
    <property type="entry name" value="Glyco_trans_2-like"/>
</dbReference>
<dbReference type="RefSeq" id="WP_146294273.1">
    <property type="nucleotide sequence ID" value="NZ_CP042326.1"/>
</dbReference>
<feature type="coiled-coil region" evidence="2">
    <location>
        <begin position="669"/>
        <end position="745"/>
    </location>
</feature>
<dbReference type="GO" id="GO:0009103">
    <property type="term" value="P:lipopolysaccharide biosynthetic process"/>
    <property type="evidence" value="ECO:0007669"/>
    <property type="project" value="TreeGrafter"/>
</dbReference>
<keyword evidence="6" id="KW-1185">Reference proteome</keyword>
<dbReference type="SUPFAM" id="SSF57997">
    <property type="entry name" value="Tropomyosin"/>
    <property type="match status" value="1"/>
</dbReference>
<dbReference type="CDD" id="cd00761">
    <property type="entry name" value="Glyco_tranf_GTA_type"/>
    <property type="match status" value="1"/>
</dbReference>
<dbReference type="PANTHER" id="PTHR46401:SF2">
    <property type="entry name" value="GLYCOSYLTRANSFERASE WBBK-RELATED"/>
    <property type="match status" value="1"/>
</dbReference>
<dbReference type="Pfam" id="PF00535">
    <property type="entry name" value="Glycos_transf_2"/>
    <property type="match status" value="1"/>
</dbReference>
<evidence type="ECO:0000259" key="3">
    <source>
        <dbReference type="Pfam" id="PF00534"/>
    </source>
</evidence>
<feature type="domain" description="Glycosyl transferase family 1" evidence="3">
    <location>
        <begin position="467"/>
        <end position="627"/>
    </location>
</feature>
<reference evidence="5" key="1">
    <citation type="submission" date="2019-08" db="EMBL/GenBank/DDBJ databases">
        <title>Carotenoids and Carotenoid Binding Proteins in the Halophilic Cyanobacterium Euhalothece sp. ZM00.</title>
        <authorList>
            <person name="Cho S.M."/>
            <person name="Song J.Y."/>
            <person name="Park Y.-I."/>
        </authorList>
    </citation>
    <scope>NUCLEOTIDE SEQUENCE [LARGE SCALE GENOMIC DNA]</scope>
    <source>
        <strain evidence="5">Z-M001</strain>
    </source>
</reference>
<dbReference type="Proteomes" id="UP000318453">
    <property type="component" value="Chromosome"/>
</dbReference>
<proteinExistence type="predicted"/>
<sequence>MIDIIIPIFNSYPLLKNCLESVVKHFDSEARLILLDDGSTDPNIAIYLEEIKKNAQFPVLIHQNQHNQGFVKTVNQGIQFSKENDIILLHSDTIVTQNWISKLKQAAYLKENIATVTPLSNNATIFSIPEFGKFNEIPKGYDIESFAQLVEETSCYLYPEVPVGHGFCLYIKRTTFNLLGDLDEDYNRSCGSEYDFCLRVLSYSLCNIMADDTFIYHSKNISDVNNQPFQGELLVQKYPFYWDLIQFYQKNKSNQIWDNIQVKTRQLRIGLDGRCLDDTFAGNQRYLIELIRAYTEKVTNIKVDLLVNNNRQNYVKEVLNTFGIKESPNLIEEASLQSNPKQELWDVFHITLQGTLLQNLATLRPHAKRIIITLQDFILAKNPLYFKDNNWFYYYYLIMQVYLASVDGVITISNFIKDELLSVNTFAKHENDLIHPERVKTVYHGINQRYDSISDVDESFCQEMGITPQKYLLFVGNDYLHKNLEATVKVLEKTQKLGYHYQLVIVGNTIAQGGSKQKLQESLEQETSLKENIFFLNHVSDEMLLKLYGNAGVLLYLSNSEGFGFPPLEAFAHGCPVITSNLTSIPEVVGEGAISFHPGEIEKIASTVIELIENQKQRDRAIKKGRKKVQEFDWRKTAKETINFYNHILRLPPRFQKNLPSLYLESQRLKDVQIQLRNTQNELQNTQHQLQHTKTQLQDTQHQLQHTKTQLQDTQHQLQHTKTQLQDTQHQLQDKEIEIETMKRSKFWKLREKWFKVKAWLRLAELEE</sequence>
<dbReference type="PANTHER" id="PTHR46401">
    <property type="entry name" value="GLYCOSYLTRANSFERASE WBBK-RELATED"/>
    <property type="match status" value="1"/>
</dbReference>
<keyword evidence="2" id="KW-0175">Coiled coil</keyword>
<evidence type="ECO:0000256" key="2">
    <source>
        <dbReference type="SAM" id="Coils"/>
    </source>
</evidence>
<feature type="domain" description="Glycosyltransferase 2-like" evidence="4">
    <location>
        <begin position="4"/>
        <end position="134"/>
    </location>
</feature>
<evidence type="ECO:0000256" key="1">
    <source>
        <dbReference type="ARBA" id="ARBA00022679"/>
    </source>
</evidence>
<name>A0A5B8NHK6_9CHRO</name>